<dbReference type="InterPro" id="IPR004776">
    <property type="entry name" value="Mem_transp_PIN-like"/>
</dbReference>
<dbReference type="EMBL" id="KK915030">
    <property type="protein sequence ID" value="KDP24915.1"/>
    <property type="molecule type" value="Genomic_DNA"/>
</dbReference>
<keyword evidence="5 10" id="KW-1133">Transmembrane helix</keyword>
<dbReference type="Pfam" id="PF03547">
    <property type="entry name" value="Mem_trans"/>
    <property type="match status" value="1"/>
</dbReference>
<evidence type="ECO:0000256" key="1">
    <source>
        <dbReference type="ARBA" id="ARBA00004477"/>
    </source>
</evidence>
<evidence type="ECO:0000256" key="5">
    <source>
        <dbReference type="ARBA" id="ARBA00022989"/>
    </source>
</evidence>
<comment type="subcellular location">
    <subcellularLocation>
        <location evidence="1">Endoplasmic reticulum membrane</location>
        <topology evidence="1">Multi-pass membrane protein</topology>
    </subcellularLocation>
</comment>
<keyword evidence="3 10" id="KW-0812">Transmembrane</keyword>
<evidence type="ECO:0000256" key="2">
    <source>
        <dbReference type="ARBA" id="ARBA00022448"/>
    </source>
</evidence>
<evidence type="ECO:0000256" key="3">
    <source>
        <dbReference type="ARBA" id="ARBA00022692"/>
    </source>
</evidence>
<gene>
    <name evidence="11" type="ORF">JCGZ_24293</name>
</gene>
<comment type="similarity">
    <text evidence="9">Belongs to the auxin efflux carrier (TC 2.A.69.2) family.</text>
</comment>
<dbReference type="PANTHER" id="PTHR31651:SF40">
    <property type="entry name" value="SYMPORTER, PUTATIVE-RELATED"/>
    <property type="match status" value="1"/>
</dbReference>
<evidence type="ECO:0000256" key="9">
    <source>
        <dbReference type="ARBA" id="ARBA00025752"/>
    </source>
</evidence>
<feature type="transmembrane region" description="Helical" evidence="10">
    <location>
        <begin position="256"/>
        <end position="276"/>
    </location>
</feature>
<dbReference type="InterPro" id="IPR045033">
    <property type="entry name" value="PILS1/3/4/5/7"/>
</dbReference>
<dbReference type="OrthoDB" id="191139at2759"/>
<feature type="transmembrane region" description="Helical" evidence="10">
    <location>
        <begin position="46"/>
        <end position="66"/>
    </location>
</feature>
<feature type="transmembrane region" description="Helical" evidence="10">
    <location>
        <begin position="72"/>
        <end position="94"/>
    </location>
</feature>
<keyword evidence="7" id="KW-0927">Auxin signaling pathway</keyword>
<organism evidence="11 12">
    <name type="scientific">Jatropha curcas</name>
    <name type="common">Barbados nut</name>
    <dbReference type="NCBI Taxonomy" id="180498"/>
    <lineage>
        <taxon>Eukaryota</taxon>
        <taxon>Viridiplantae</taxon>
        <taxon>Streptophyta</taxon>
        <taxon>Embryophyta</taxon>
        <taxon>Tracheophyta</taxon>
        <taxon>Spermatophyta</taxon>
        <taxon>Magnoliopsida</taxon>
        <taxon>eudicotyledons</taxon>
        <taxon>Gunneridae</taxon>
        <taxon>Pentapetalae</taxon>
        <taxon>rosids</taxon>
        <taxon>fabids</taxon>
        <taxon>Malpighiales</taxon>
        <taxon>Euphorbiaceae</taxon>
        <taxon>Crotonoideae</taxon>
        <taxon>Jatropheae</taxon>
        <taxon>Jatropha</taxon>
    </lineage>
</organism>
<reference evidence="11 12" key="1">
    <citation type="journal article" date="2014" name="PLoS ONE">
        <title>Global Analysis of Gene Expression Profiles in Physic Nut (Jatropha curcas L.) Seedlings Exposed to Salt Stress.</title>
        <authorList>
            <person name="Zhang L."/>
            <person name="Zhang C."/>
            <person name="Wu P."/>
            <person name="Chen Y."/>
            <person name="Li M."/>
            <person name="Jiang H."/>
            <person name="Wu G."/>
        </authorList>
    </citation>
    <scope>NUCLEOTIDE SEQUENCE [LARGE SCALE GENOMIC DNA]</scope>
    <source>
        <strain evidence="12">cv. GZQX0401</strain>
        <tissue evidence="11">Young leaves</tissue>
    </source>
</reference>
<protein>
    <recommendedName>
        <fullName evidence="13">Auxin efflux carrier family protein</fullName>
    </recommendedName>
</protein>
<keyword evidence="12" id="KW-1185">Reference proteome</keyword>
<keyword evidence="4" id="KW-0256">Endoplasmic reticulum</keyword>
<name>A0A067JY25_JATCU</name>
<dbReference type="GO" id="GO:0005789">
    <property type="term" value="C:endoplasmic reticulum membrane"/>
    <property type="evidence" value="ECO:0007669"/>
    <property type="project" value="UniProtKB-SubCell"/>
</dbReference>
<proteinExistence type="inferred from homology"/>
<dbReference type="STRING" id="180498.A0A067JY25"/>
<dbReference type="AlphaFoldDB" id="A0A067JY25"/>
<keyword evidence="6 10" id="KW-0472">Membrane</keyword>
<keyword evidence="2" id="KW-0813">Transport</keyword>
<accession>A0A067JY25</accession>
<feature type="transmembrane region" description="Helical" evidence="10">
    <location>
        <begin position="106"/>
        <end position="126"/>
    </location>
</feature>
<comment type="function">
    <text evidence="8">Involved in cellular auxin homeostasis by regulating auxin metabolism. Regulates intracellular auxin accumulation at the endoplasmic reticulum and thus auxin availability for nuclear auxin signaling.</text>
</comment>
<evidence type="ECO:0000256" key="8">
    <source>
        <dbReference type="ARBA" id="ARBA00025100"/>
    </source>
</evidence>
<feature type="transmembrane region" description="Helical" evidence="10">
    <location>
        <begin position="146"/>
        <end position="165"/>
    </location>
</feature>
<feature type="transmembrane region" description="Helical" evidence="10">
    <location>
        <begin position="6"/>
        <end position="26"/>
    </location>
</feature>
<evidence type="ECO:0000256" key="10">
    <source>
        <dbReference type="SAM" id="Phobius"/>
    </source>
</evidence>
<evidence type="ECO:0008006" key="13">
    <source>
        <dbReference type="Google" id="ProtNLM"/>
    </source>
</evidence>
<dbReference type="GO" id="GO:0009734">
    <property type="term" value="P:auxin-activated signaling pathway"/>
    <property type="evidence" value="ECO:0007669"/>
    <property type="project" value="UniProtKB-KW"/>
</dbReference>
<dbReference type="Proteomes" id="UP000027138">
    <property type="component" value="Unassembled WGS sequence"/>
</dbReference>
<dbReference type="GO" id="GO:0080162">
    <property type="term" value="P:endoplasmic reticulum to cytosol auxin transport"/>
    <property type="evidence" value="ECO:0007669"/>
    <property type="project" value="InterPro"/>
</dbReference>
<sequence>MGLLDLFTAALMPVLKVLLITALGSFLATDRLGVLGVDARKHLNNVVFFIFNPALVGSNLATYITLKSMETLWFMPFNILITFIVGSILGWLLIRSTRAPHDLRGLVLGCCSAGNLGNMPLIIIPAVCKERGSPFGDVDVCYKHGLAYASLSMAIGAVYMWSYVYNIMRIYSSNNCEGAKLDDLTKVANSPGETTENLSKCSAGPLLPLKNHSPNEDHTNHFELDCTVSEEKVKRSVVEKIKHGLQMVKKFHFRRLFAPSTAGAIVGFIIGAIPQFRKALIDDNAPLRVVQDSVSLLGEAAIPTVTLVVGANLLKGLKGSEVQLPVVLGIIVVR</sequence>
<evidence type="ECO:0000313" key="12">
    <source>
        <dbReference type="Proteomes" id="UP000027138"/>
    </source>
</evidence>
<evidence type="ECO:0000256" key="4">
    <source>
        <dbReference type="ARBA" id="ARBA00022824"/>
    </source>
</evidence>
<dbReference type="PANTHER" id="PTHR31651">
    <property type="match status" value="1"/>
</dbReference>
<evidence type="ECO:0000313" key="11">
    <source>
        <dbReference type="EMBL" id="KDP24915.1"/>
    </source>
</evidence>
<evidence type="ECO:0000256" key="6">
    <source>
        <dbReference type="ARBA" id="ARBA00023136"/>
    </source>
</evidence>
<evidence type="ECO:0000256" key="7">
    <source>
        <dbReference type="ARBA" id="ARBA00023294"/>
    </source>
</evidence>